<name>A0A4Y2CXF7_ARAVE</name>
<reference evidence="1 2" key="1">
    <citation type="journal article" date="2019" name="Sci. Rep.">
        <title>Orb-weaving spider Araneus ventricosus genome elucidates the spidroin gene catalogue.</title>
        <authorList>
            <person name="Kono N."/>
            <person name="Nakamura H."/>
            <person name="Ohtoshi R."/>
            <person name="Moran D.A.P."/>
            <person name="Shinohara A."/>
            <person name="Yoshida Y."/>
            <person name="Fujiwara M."/>
            <person name="Mori M."/>
            <person name="Tomita M."/>
            <person name="Arakawa K."/>
        </authorList>
    </citation>
    <scope>NUCLEOTIDE SEQUENCE [LARGE SCALE GENOMIC DNA]</scope>
</reference>
<gene>
    <name evidence="1" type="ORF">AVEN_52456_1</name>
</gene>
<dbReference type="Proteomes" id="UP000499080">
    <property type="component" value="Unassembled WGS sequence"/>
</dbReference>
<dbReference type="EMBL" id="BGPR01000259">
    <property type="protein sequence ID" value="GBM08616.1"/>
    <property type="molecule type" value="Genomic_DNA"/>
</dbReference>
<evidence type="ECO:0000313" key="2">
    <source>
        <dbReference type="Proteomes" id="UP000499080"/>
    </source>
</evidence>
<comment type="caution">
    <text evidence="1">The sequence shown here is derived from an EMBL/GenBank/DDBJ whole genome shotgun (WGS) entry which is preliminary data.</text>
</comment>
<proteinExistence type="predicted"/>
<protein>
    <submittedName>
        <fullName evidence="1">Uncharacterized protein</fullName>
    </submittedName>
</protein>
<sequence length="96" mass="11195">MKPFDFKYGRIQETDNEKEENMILIVESKDEDFDSFQQEMEAAEMEEVIYLESFMVDSSTNMLVLIEGTYSYVCGFQKVNGDEYDMTGLRTITLAK</sequence>
<accession>A0A4Y2CXF7</accession>
<dbReference type="AlphaFoldDB" id="A0A4Y2CXF7"/>
<evidence type="ECO:0000313" key="1">
    <source>
        <dbReference type="EMBL" id="GBM08616.1"/>
    </source>
</evidence>
<keyword evidence="2" id="KW-1185">Reference proteome</keyword>
<organism evidence="1 2">
    <name type="scientific">Araneus ventricosus</name>
    <name type="common">Orbweaver spider</name>
    <name type="synonym">Epeira ventricosa</name>
    <dbReference type="NCBI Taxonomy" id="182803"/>
    <lineage>
        <taxon>Eukaryota</taxon>
        <taxon>Metazoa</taxon>
        <taxon>Ecdysozoa</taxon>
        <taxon>Arthropoda</taxon>
        <taxon>Chelicerata</taxon>
        <taxon>Arachnida</taxon>
        <taxon>Araneae</taxon>
        <taxon>Araneomorphae</taxon>
        <taxon>Entelegynae</taxon>
        <taxon>Araneoidea</taxon>
        <taxon>Araneidae</taxon>
        <taxon>Araneus</taxon>
    </lineage>
</organism>